<feature type="chain" id="PRO_5038739267" evidence="10">
    <location>
        <begin position="22"/>
        <end position="806"/>
    </location>
</feature>
<sequence>MKPKVFNLFCILLLVSTASIAQSRFSGQVFSRSDSTVIQGCLIYLSDQLSVLTDSSGAFLFQSVPNGSYTLQTTVSHFRVLKKNISISGKDMHLDLYLTSSDQTLQELTVTEKSTDFGFSRLRGVESMGIYEGKKSEVITPEQLVANLSTNNARQVYSRVAGLNIWENEGGGLQLSIGGRGLDPNRTSNFNVRQNGHDISADALGYPESYYTPPIEGVGRIQIVRGAASLQYGTQFGGLINFVMRKPVQNKKLEVVARQSIGSFGFYNAFTSASGSMGKLSYYTFYQYKKADGWRANSHFNSSTLYADLDYKLSEKTSLGLDVTHMDYLAKQPGGLSDAMFKNDARQTNRERNWFQVGWNMMALHFDHKFNATSDFNLRVFGLAAHRYSLGFRPNRVATIDDNSERDLIKGNFTNWGAEARYLKRYFVAKKMAVLLVGTRYYHGFNHSLQGQGSKGKDADFSFVEPERFVTYDYRFPNRNVSLFAENVFYLSERLSVTPGVRFEYIKTTADGFYGNISRDLAGNIINISKTTEQRSNGRQFVLAGVGVSYKPHSKVDLYGNISQNYRSITFSDMRIANPSSVIDPDLKDEKGYSIDLGVRSHQTALYNYDISLFYLNYNNRIGEVQFYDESNRVLRLRSNVGQAIITGIESYAEADFLRLALPDSKDWSGVVFSNLALIQSEYKHSEVPGVQGNQVEFVPKVNLKTGLRIGYKKLKGSFQLTSLSDQFSEATNATDGGVSSVVGLIPAYQIMDLSFSYEWKMLKIESSINNLANQMYFTRRATGYPGPGILPSDGRGFYLTVQVKI</sequence>
<dbReference type="InterPro" id="IPR013784">
    <property type="entry name" value="Carb-bd-like_fold"/>
</dbReference>
<comment type="similarity">
    <text evidence="8 9">Belongs to the TonB-dependent receptor family.</text>
</comment>
<keyword evidence="6 8" id="KW-0472">Membrane</keyword>
<evidence type="ECO:0000256" key="8">
    <source>
        <dbReference type="PROSITE-ProRule" id="PRU01360"/>
    </source>
</evidence>
<dbReference type="EMBL" id="CP112998">
    <property type="protein sequence ID" value="WAC13294.1"/>
    <property type="molecule type" value="Genomic_DNA"/>
</dbReference>
<evidence type="ECO:0000259" key="12">
    <source>
        <dbReference type="Pfam" id="PF07715"/>
    </source>
</evidence>
<dbReference type="Pfam" id="PF00593">
    <property type="entry name" value="TonB_dep_Rec_b-barrel"/>
    <property type="match status" value="1"/>
</dbReference>
<dbReference type="SUPFAM" id="SSF49452">
    <property type="entry name" value="Starch-binding domain-like"/>
    <property type="match status" value="1"/>
</dbReference>
<evidence type="ECO:0000256" key="5">
    <source>
        <dbReference type="ARBA" id="ARBA00023077"/>
    </source>
</evidence>
<keyword evidence="3 8" id="KW-1134">Transmembrane beta strand</keyword>
<gene>
    <name evidence="13" type="ORF">ON006_04875</name>
</gene>
<dbReference type="Pfam" id="PF07715">
    <property type="entry name" value="Plug"/>
    <property type="match status" value="1"/>
</dbReference>
<keyword evidence="2 8" id="KW-0813">Transport</keyword>
<dbReference type="GO" id="GO:0030246">
    <property type="term" value="F:carbohydrate binding"/>
    <property type="evidence" value="ECO:0007669"/>
    <property type="project" value="InterPro"/>
</dbReference>
<dbReference type="InterPro" id="IPR000531">
    <property type="entry name" value="Beta-barrel_TonB"/>
</dbReference>
<dbReference type="InterPro" id="IPR037066">
    <property type="entry name" value="Plug_dom_sf"/>
</dbReference>
<dbReference type="GO" id="GO:0009279">
    <property type="term" value="C:cell outer membrane"/>
    <property type="evidence" value="ECO:0007669"/>
    <property type="project" value="UniProtKB-SubCell"/>
</dbReference>
<dbReference type="InterPro" id="IPR036942">
    <property type="entry name" value="Beta-barrel_TonB_sf"/>
</dbReference>
<keyword evidence="7 8" id="KW-0998">Cell outer membrane</keyword>
<dbReference type="PANTHER" id="PTHR30442">
    <property type="entry name" value="IRON III DICITRATE TRANSPORT PROTEIN FECA"/>
    <property type="match status" value="1"/>
</dbReference>
<proteinExistence type="inferred from homology"/>
<dbReference type="Gene3D" id="2.40.170.20">
    <property type="entry name" value="TonB-dependent receptor, beta-barrel domain"/>
    <property type="match status" value="1"/>
</dbReference>
<evidence type="ECO:0000256" key="10">
    <source>
        <dbReference type="SAM" id="SignalP"/>
    </source>
</evidence>
<evidence type="ECO:0000256" key="4">
    <source>
        <dbReference type="ARBA" id="ARBA00022692"/>
    </source>
</evidence>
<evidence type="ECO:0000256" key="2">
    <source>
        <dbReference type="ARBA" id="ARBA00022448"/>
    </source>
</evidence>
<dbReference type="AlphaFoldDB" id="A0A9E8NAZ3"/>
<dbReference type="InterPro" id="IPR012910">
    <property type="entry name" value="Plug_dom"/>
</dbReference>
<dbReference type="KEGG" id="dpf:ON006_04875"/>
<evidence type="ECO:0000256" key="7">
    <source>
        <dbReference type="ARBA" id="ARBA00023237"/>
    </source>
</evidence>
<comment type="subcellular location">
    <subcellularLocation>
        <location evidence="1 8">Cell outer membrane</location>
        <topology evidence="1 8">Multi-pass membrane protein</topology>
    </subcellularLocation>
</comment>
<dbReference type="PROSITE" id="PS52016">
    <property type="entry name" value="TONB_DEPENDENT_REC_3"/>
    <property type="match status" value="1"/>
</dbReference>
<evidence type="ECO:0000259" key="11">
    <source>
        <dbReference type="Pfam" id="PF00593"/>
    </source>
</evidence>
<evidence type="ECO:0000256" key="9">
    <source>
        <dbReference type="RuleBase" id="RU003357"/>
    </source>
</evidence>
<feature type="domain" description="TonB-dependent receptor-like beta-barrel" evidence="11">
    <location>
        <begin position="346"/>
        <end position="772"/>
    </location>
</feature>
<name>A0A9E8NAZ3_9BACT</name>
<organism evidence="13 14">
    <name type="scientific">Dyadobacter pollutisoli</name>
    <dbReference type="NCBI Taxonomy" id="2910158"/>
    <lineage>
        <taxon>Bacteria</taxon>
        <taxon>Pseudomonadati</taxon>
        <taxon>Bacteroidota</taxon>
        <taxon>Cytophagia</taxon>
        <taxon>Cytophagales</taxon>
        <taxon>Spirosomataceae</taxon>
        <taxon>Dyadobacter</taxon>
    </lineage>
</organism>
<feature type="domain" description="TonB-dependent receptor plug" evidence="12">
    <location>
        <begin position="137"/>
        <end position="235"/>
    </location>
</feature>
<keyword evidence="14" id="KW-1185">Reference proteome</keyword>
<dbReference type="GO" id="GO:0033214">
    <property type="term" value="P:siderophore-iron import into cell"/>
    <property type="evidence" value="ECO:0007669"/>
    <property type="project" value="TreeGrafter"/>
</dbReference>
<keyword evidence="10" id="KW-0732">Signal</keyword>
<keyword evidence="13" id="KW-0675">Receptor</keyword>
<feature type="signal peptide" evidence="10">
    <location>
        <begin position="1"/>
        <end position="21"/>
    </location>
</feature>
<keyword evidence="5 9" id="KW-0798">TonB box</keyword>
<dbReference type="Gene3D" id="2.60.40.1120">
    <property type="entry name" value="Carboxypeptidase-like, regulatory domain"/>
    <property type="match status" value="1"/>
</dbReference>
<accession>A0A9E8NAZ3</accession>
<evidence type="ECO:0000313" key="14">
    <source>
        <dbReference type="Proteomes" id="UP001164653"/>
    </source>
</evidence>
<evidence type="ECO:0000256" key="6">
    <source>
        <dbReference type="ARBA" id="ARBA00023136"/>
    </source>
</evidence>
<dbReference type="Gene3D" id="2.170.130.10">
    <property type="entry name" value="TonB-dependent receptor, plug domain"/>
    <property type="match status" value="1"/>
</dbReference>
<evidence type="ECO:0000313" key="13">
    <source>
        <dbReference type="EMBL" id="WAC13294.1"/>
    </source>
</evidence>
<dbReference type="Proteomes" id="UP001164653">
    <property type="component" value="Chromosome"/>
</dbReference>
<evidence type="ECO:0000256" key="1">
    <source>
        <dbReference type="ARBA" id="ARBA00004571"/>
    </source>
</evidence>
<dbReference type="PANTHER" id="PTHR30442:SF0">
    <property type="entry name" value="FE(3+) DICITRATE TRANSPORT PROTEIN FECA"/>
    <property type="match status" value="1"/>
</dbReference>
<dbReference type="RefSeq" id="WP_244819593.1">
    <property type="nucleotide sequence ID" value="NZ_CP112998.1"/>
</dbReference>
<reference evidence="13" key="1">
    <citation type="submission" date="2022-11" db="EMBL/GenBank/DDBJ databases">
        <title>Dyadobacter pollutisoli sp. nov., isolated from plastic dumped soil.</title>
        <authorList>
            <person name="Kim J.M."/>
            <person name="Kim K.R."/>
            <person name="Lee J.K."/>
            <person name="Hao L."/>
            <person name="Jeon C.O."/>
        </authorList>
    </citation>
    <scope>NUCLEOTIDE SEQUENCE</scope>
    <source>
        <strain evidence="13">U1</strain>
    </source>
</reference>
<dbReference type="InterPro" id="IPR039426">
    <property type="entry name" value="TonB-dep_rcpt-like"/>
</dbReference>
<keyword evidence="4 8" id="KW-0812">Transmembrane</keyword>
<protein>
    <submittedName>
        <fullName evidence="13">TonB-dependent receptor</fullName>
    </submittedName>
</protein>
<evidence type="ECO:0000256" key="3">
    <source>
        <dbReference type="ARBA" id="ARBA00022452"/>
    </source>
</evidence>
<dbReference type="SUPFAM" id="SSF56935">
    <property type="entry name" value="Porins"/>
    <property type="match status" value="1"/>
</dbReference>